<evidence type="ECO:0000256" key="3">
    <source>
        <dbReference type="ARBA" id="ARBA00022793"/>
    </source>
</evidence>
<gene>
    <name evidence="7" type="ORF">GZ22_06200</name>
</gene>
<dbReference type="GO" id="GO:0016831">
    <property type="term" value="F:carboxy-lyase activity"/>
    <property type="evidence" value="ECO:0007669"/>
    <property type="project" value="UniProtKB-KW"/>
</dbReference>
<evidence type="ECO:0000256" key="2">
    <source>
        <dbReference type="ARBA" id="ARBA00010671"/>
    </source>
</evidence>
<dbReference type="InterPro" id="IPR000310">
    <property type="entry name" value="Orn/Lys/Arg_deCO2ase_major_dom"/>
</dbReference>
<dbReference type="OrthoDB" id="9815233at2"/>
<dbReference type="InterPro" id="IPR052357">
    <property type="entry name" value="Orn_Lys_Arg_decarboxylase-I"/>
</dbReference>
<reference evidence="7 8" key="1">
    <citation type="submission" date="2014-07" db="EMBL/GenBank/DDBJ databases">
        <title>Complete genome sequence of a moderately halophilic bacterium Terribacillus aidingensis MP602, isolated from Cryptomeria fortunei in Tianmu mountain in China.</title>
        <authorList>
            <person name="Wang Y."/>
            <person name="Lu P."/>
            <person name="Zhang L."/>
        </authorList>
    </citation>
    <scope>NUCLEOTIDE SEQUENCE [LARGE SCALE GENOMIC DNA]</scope>
    <source>
        <strain evidence="7 8">MP602</strain>
    </source>
</reference>
<dbReference type="Pfam" id="PF01276">
    <property type="entry name" value="OKR_DC_1"/>
    <property type="match status" value="1"/>
</dbReference>
<dbReference type="KEGG" id="tap:GZ22_06200"/>
<keyword evidence="4" id="KW-0663">Pyridoxal phosphate</keyword>
<dbReference type="SUPFAM" id="SSF53383">
    <property type="entry name" value="PLP-dependent transferases"/>
    <property type="match status" value="1"/>
</dbReference>
<proteinExistence type="inferred from homology"/>
<evidence type="ECO:0000256" key="4">
    <source>
        <dbReference type="ARBA" id="ARBA00022898"/>
    </source>
</evidence>
<dbReference type="SUPFAM" id="SSF55904">
    <property type="entry name" value="Ornithine decarboxylase C-terminal domain"/>
    <property type="match status" value="1"/>
</dbReference>
<dbReference type="InterPro" id="IPR036633">
    <property type="entry name" value="Prn/Lys/Arg_de-COase_C_sf"/>
</dbReference>
<dbReference type="AlphaFoldDB" id="A0A075LIN2"/>
<dbReference type="Gene3D" id="3.90.105.10">
    <property type="entry name" value="Molybdopterin biosynthesis moea protein, domain 2"/>
    <property type="match status" value="1"/>
</dbReference>
<feature type="domain" description="Orn/Lys/Arg decarboxylases family 1 pyridoxal-P attachment site" evidence="6">
    <location>
        <begin position="222"/>
        <end position="236"/>
    </location>
</feature>
<dbReference type="RefSeq" id="WP_038559853.1">
    <property type="nucleotide sequence ID" value="NZ_CP008876.1"/>
</dbReference>
<accession>A0A075LIN2</accession>
<dbReference type="InterPro" id="IPR015422">
    <property type="entry name" value="PyrdxlP-dep_Trfase_small"/>
</dbReference>
<sequence>MFSQEQAPLFDGVRKHAANKPLQFHIPGHKTGKGMDKEFSEYIGENALSIDLINIEPLDDLHHPHGMIQEAQQLAAKAFGADYTFFSVQGTSTPIMAMVMSVCKPGDKIIVPRNVHKSVTSALIFSGAIPVFVHPQLDHKLGISHGITPEAVEKALEANPDAKAVLVINPTYFGVAADLAHIVEISHRYEVPVLVDEAHGVHIHFHDEMPVSAMAAGADLAATSVHKLGGSLTQSSILNLREGLVRHEQVQTVLSMLTSTSTSYILLASLDAARRQLATKGQDMNTHAIQLANDARQSINGIDGLYCAGEEILSSEAAFAMDPTKLLVSVKQLGISGSEAERWLRKEKNIEVELSDLYNLLFLITPADSVEEIQQLIDALTDLADLHQAEISATEIEVSVPEIPVLSLSPRDAFYADTEAIPLTEAEGRISAESIMVYPPGIPIFIPGEIISADNISYIQRNLEAGLPVQGLMDESIEYIRVIKEHRAFR</sequence>
<dbReference type="InterPro" id="IPR015424">
    <property type="entry name" value="PyrdxlP-dep_Trfase"/>
</dbReference>
<keyword evidence="3" id="KW-0210">Decarboxylase</keyword>
<evidence type="ECO:0000259" key="6">
    <source>
        <dbReference type="PROSITE" id="PS00703"/>
    </source>
</evidence>
<dbReference type="EMBL" id="CP008876">
    <property type="protein sequence ID" value="AIF66249.1"/>
    <property type="molecule type" value="Genomic_DNA"/>
</dbReference>
<dbReference type="InterPro" id="IPR008286">
    <property type="entry name" value="Prn/Lys/Arg_de-COase_C"/>
</dbReference>
<dbReference type="InterPro" id="IPR015421">
    <property type="entry name" value="PyrdxlP-dep_Trfase_major"/>
</dbReference>
<evidence type="ECO:0000256" key="5">
    <source>
        <dbReference type="ARBA" id="ARBA00023239"/>
    </source>
</evidence>
<organism evidence="7 8">
    <name type="scientific">Terribacillus saccharophilus</name>
    <dbReference type="NCBI Taxonomy" id="361277"/>
    <lineage>
        <taxon>Bacteria</taxon>
        <taxon>Bacillati</taxon>
        <taxon>Bacillota</taxon>
        <taxon>Bacilli</taxon>
        <taxon>Bacillales</taxon>
        <taxon>Bacillaceae</taxon>
        <taxon>Terribacillus</taxon>
    </lineage>
</organism>
<comment type="cofactor">
    <cofactor evidence="1">
        <name>pyridoxal 5'-phosphate</name>
        <dbReference type="ChEBI" id="CHEBI:597326"/>
    </cofactor>
</comment>
<dbReference type="CDD" id="cd00615">
    <property type="entry name" value="Orn_deC_like"/>
    <property type="match status" value="1"/>
</dbReference>
<dbReference type="HOGENOM" id="CLU_025925_2_1_9"/>
<comment type="similarity">
    <text evidence="2">Belongs to the Orn/Lys/Arg decarboxylase class-I family.</text>
</comment>
<dbReference type="Gene3D" id="3.40.640.10">
    <property type="entry name" value="Type I PLP-dependent aspartate aminotransferase-like (Major domain)"/>
    <property type="match status" value="1"/>
</dbReference>
<dbReference type="PROSITE" id="PS00703">
    <property type="entry name" value="OKR_DC_1"/>
    <property type="match status" value="1"/>
</dbReference>
<dbReference type="PANTHER" id="PTHR43277">
    <property type="entry name" value="ARGININE DECARBOXYLASE"/>
    <property type="match status" value="1"/>
</dbReference>
<evidence type="ECO:0000256" key="1">
    <source>
        <dbReference type="ARBA" id="ARBA00001933"/>
    </source>
</evidence>
<dbReference type="Pfam" id="PF03711">
    <property type="entry name" value="OKR_DC_1_C"/>
    <property type="match status" value="1"/>
</dbReference>
<dbReference type="Gene3D" id="3.90.1150.10">
    <property type="entry name" value="Aspartate Aminotransferase, domain 1"/>
    <property type="match status" value="1"/>
</dbReference>
<protein>
    <submittedName>
        <fullName evidence="7">Arginine decarboxylase</fullName>
    </submittedName>
</protein>
<keyword evidence="5" id="KW-0456">Lyase</keyword>
<evidence type="ECO:0000313" key="8">
    <source>
        <dbReference type="Proteomes" id="UP000027980"/>
    </source>
</evidence>
<dbReference type="PANTHER" id="PTHR43277:SF4">
    <property type="entry name" value="ARGININE DECARBOXYLASE"/>
    <property type="match status" value="1"/>
</dbReference>
<name>A0A075LIN2_9BACI</name>
<dbReference type="GeneID" id="34221371"/>
<evidence type="ECO:0000313" key="7">
    <source>
        <dbReference type="EMBL" id="AIF66249.1"/>
    </source>
</evidence>
<dbReference type="Proteomes" id="UP000027980">
    <property type="component" value="Chromosome"/>
</dbReference>